<feature type="binding site" evidence="19">
    <location>
        <position position="286"/>
    </location>
    <ligand>
        <name>ATP</name>
        <dbReference type="ChEBI" id="CHEBI:30616"/>
    </ligand>
</feature>
<organism evidence="21 22">
    <name type="scientific">Lentibacillus populi</name>
    <dbReference type="NCBI Taxonomy" id="1827502"/>
    <lineage>
        <taxon>Bacteria</taxon>
        <taxon>Bacillati</taxon>
        <taxon>Bacillota</taxon>
        <taxon>Bacilli</taxon>
        <taxon>Bacillales</taxon>
        <taxon>Bacillaceae</taxon>
        <taxon>Lentibacillus</taxon>
    </lineage>
</organism>
<evidence type="ECO:0000256" key="4">
    <source>
        <dbReference type="ARBA" id="ARBA00022555"/>
    </source>
</evidence>
<feature type="domain" description="THUMP" evidence="20">
    <location>
        <begin position="60"/>
        <end position="166"/>
    </location>
</feature>
<evidence type="ECO:0000256" key="19">
    <source>
        <dbReference type="HAMAP-Rule" id="MF_00021"/>
    </source>
</evidence>
<evidence type="ECO:0000256" key="5">
    <source>
        <dbReference type="ARBA" id="ARBA00022679"/>
    </source>
</evidence>
<dbReference type="InterPro" id="IPR003720">
    <property type="entry name" value="tRNA_STrfase"/>
</dbReference>
<dbReference type="PANTHER" id="PTHR43209:SF1">
    <property type="entry name" value="TRNA SULFURTRANSFERASE"/>
    <property type="match status" value="1"/>
</dbReference>
<dbReference type="GO" id="GO:0052837">
    <property type="term" value="P:thiazole biosynthetic process"/>
    <property type="evidence" value="ECO:0007669"/>
    <property type="project" value="TreeGrafter"/>
</dbReference>
<evidence type="ECO:0000256" key="9">
    <source>
        <dbReference type="ARBA" id="ARBA00022977"/>
    </source>
</evidence>
<dbReference type="InterPro" id="IPR004114">
    <property type="entry name" value="THUMP_dom"/>
</dbReference>
<reference evidence="21" key="2">
    <citation type="submission" date="2020-09" db="EMBL/GenBank/DDBJ databases">
        <authorList>
            <person name="Sun Q."/>
            <person name="Zhou Y."/>
        </authorList>
    </citation>
    <scope>NUCLEOTIDE SEQUENCE</scope>
    <source>
        <strain evidence="21">CGMCC 1.15454</strain>
    </source>
</reference>
<evidence type="ECO:0000256" key="12">
    <source>
        <dbReference type="ARBA" id="ARBA00058382"/>
    </source>
</evidence>
<keyword evidence="4 19" id="KW-0820">tRNA-binding</keyword>
<dbReference type="Proteomes" id="UP000621492">
    <property type="component" value="Unassembled WGS sequence"/>
</dbReference>
<dbReference type="GO" id="GO:0009228">
    <property type="term" value="P:thiamine biosynthetic process"/>
    <property type="evidence" value="ECO:0007669"/>
    <property type="project" value="UniProtKB-KW"/>
</dbReference>
<evidence type="ECO:0000256" key="16">
    <source>
        <dbReference type="ARBA" id="ARBA00075337"/>
    </source>
</evidence>
<dbReference type="Pfam" id="PF02926">
    <property type="entry name" value="THUMP"/>
    <property type="match status" value="1"/>
</dbReference>
<dbReference type="HAMAP" id="MF_00021">
    <property type="entry name" value="ThiI"/>
    <property type="match status" value="1"/>
</dbReference>
<proteinExistence type="inferred from homology"/>
<comment type="function">
    <text evidence="12 19">Catalyzes the ATP-dependent transfer of a sulfur to tRNA to produce 4-thiouridine in position 8 of tRNAs, which functions as a near-UV photosensor. Also catalyzes the transfer of sulfur to the sulfur carrier protein ThiS, forming ThiS-thiocarboxylate. This is a step in the synthesis of thiazole, in the thiamine biosynthesis pathway. The sulfur is donated as persulfide by IscS.</text>
</comment>
<evidence type="ECO:0000256" key="18">
    <source>
        <dbReference type="ARBA" id="ARBA00080570"/>
    </source>
</evidence>
<dbReference type="InterPro" id="IPR050102">
    <property type="entry name" value="tRNA_sulfurtransferase_ThiI"/>
</dbReference>
<dbReference type="InterPro" id="IPR020536">
    <property type="entry name" value="ThiI_AANH"/>
</dbReference>
<keyword evidence="7 19" id="KW-0067">ATP-binding</keyword>
<comment type="similarity">
    <text evidence="13 19">Belongs to the ThiI family.</text>
</comment>
<keyword evidence="22" id="KW-1185">Reference proteome</keyword>
<protein>
    <recommendedName>
        <fullName evidence="15 19">Probable tRNA sulfurtransferase</fullName>
        <ecNumber evidence="14 19">2.8.1.4</ecNumber>
    </recommendedName>
    <alternativeName>
        <fullName evidence="16 19">Sulfur carrier protein ThiS sulfurtransferase</fullName>
    </alternativeName>
    <alternativeName>
        <fullName evidence="17 19">Thiamine biosynthesis protein ThiI</fullName>
    </alternativeName>
    <alternativeName>
        <fullName evidence="18 19">tRNA 4-thiouridine synthase</fullName>
    </alternativeName>
</protein>
<dbReference type="InterPro" id="IPR049961">
    <property type="entry name" value="ThiI_N"/>
</dbReference>
<dbReference type="NCBIfam" id="TIGR00342">
    <property type="entry name" value="tRNA uracil 4-sulfurtransferase ThiI"/>
    <property type="match status" value="1"/>
</dbReference>
<comment type="pathway">
    <text evidence="2 19">Cofactor biosynthesis; thiamine diphosphate biosynthesis.</text>
</comment>
<gene>
    <name evidence="19 21" type="primary">thiI</name>
    <name evidence="21" type="ORF">GCM10011409_00790</name>
</gene>
<dbReference type="GO" id="GO:0002937">
    <property type="term" value="P:tRNA 4-thiouridine biosynthesis"/>
    <property type="evidence" value="ECO:0007669"/>
    <property type="project" value="TreeGrafter"/>
</dbReference>
<dbReference type="Pfam" id="PF22025">
    <property type="entry name" value="ThiI_fer"/>
    <property type="match status" value="1"/>
</dbReference>
<dbReference type="EC" id="2.8.1.4" evidence="14 19"/>
<dbReference type="GO" id="GO:0000049">
    <property type="term" value="F:tRNA binding"/>
    <property type="evidence" value="ECO:0007669"/>
    <property type="project" value="UniProtKB-UniRule"/>
</dbReference>
<dbReference type="PROSITE" id="PS51165">
    <property type="entry name" value="THUMP"/>
    <property type="match status" value="1"/>
</dbReference>
<evidence type="ECO:0000256" key="17">
    <source>
        <dbReference type="ARBA" id="ARBA00077849"/>
    </source>
</evidence>
<comment type="catalytic activity">
    <reaction evidence="10 19">
        <text>[ThiI sulfur-carrier protein]-S-sulfanyl-L-cysteine + a uridine in tRNA + 2 reduced [2Fe-2S]-[ferredoxin] + ATP + H(+) = [ThiI sulfur-carrier protein]-L-cysteine + a 4-thiouridine in tRNA + 2 oxidized [2Fe-2S]-[ferredoxin] + AMP + diphosphate</text>
        <dbReference type="Rhea" id="RHEA:24176"/>
        <dbReference type="Rhea" id="RHEA-COMP:10000"/>
        <dbReference type="Rhea" id="RHEA-COMP:10001"/>
        <dbReference type="Rhea" id="RHEA-COMP:13337"/>
        <dbReference type="Rhea" id="RHEA-COMP:13338"/>
        <dbReference type="Rhea" id="RHEA-COMP:13339"/>
        <dbReference type="Rhea" id="RHEA-COMP:13340"/>
        <dbReference type="ChEBI" id="CHEBI:15378"/>
        <dbReference type="ChEBI" id="CHEBI:29950"/>
        <dbReference type="ChEBI" id="CHEBI:30616"/>
        <dbReference type="ChEBI" id="CHEBI:33019"/>
        <dbReference type="ChEBI" id="CHEBI:33737"/>
        <dbReference type="ChEBI" id="CHEBI:33738"/>
        <dbReference type="ChEBI" id="CHEBI:61963"/>
        <dbReference type="ChEBI" id="CHEBI:65315"/>
        <dbReference type="ChEBI" id="CHEBI:136798"/>
        <dbReference type="ChEBI" id="CHEBI:456215"/>
        <dbReference type="EC" id="2.8.1.4"/>
    </reaction>
</comment>
<name>A0A9W5TTJ8_9BACI</name>
<dbReference type="GO" id="GO:0009229">
    <property type="term" value="P:thiamine diphosphate biosynthetic process"/>
    <property type="evidence" value="ECO:0007669"/>
    <property type="project" value="UniProtKB-UniRule"/>
</dbReference>
<evidence type="ECO:0000256" key="11">
    <source>
        <dbReference type="ARBA" id="ARBA00052330"/>
    </source>
</evidence>
<keyword evidence="9 19" id="KW-0784">Thiamine biosynthesis</keyword>
<feature type="binding site" evidence="19">
    <location>
        <begin position="182"/>
        <end position="183"/>
    </location>
    <ligand>
        <name>ATP</name>
        <dbReference type="ChEBI" id="CHEBI:30616"/>
    </ligand>
</feature>
<dbReference type="GO" id="GO:0004810">
    <property type="term" value="F:CCA tRNA nucleotidyltransferase activity"/>
    <property type="evidence" value="ECO:0007669"/>
    <property type="project" value="InterPro"/>
</dbReference>
<evidence type="ECO:0000256" key="10">
    <source>
        <dbReference type="ARBA" id="ARBA00050570"/>
    </source>
</evidence>
<evidence type="ECO:0000256" key="6">
    <source>
        <dbReference type="ARBA" id="ARBA00022741"/>
    </source>
</evidence>
<dbReference type="Pfam" id="PF02568">
    <property type="entry name" value="ThiI"/>
    <property type="match status" value="1"/>
</dbReference>
<dbReference type="Gene3D" id="3.40.50.620">
    <property type="entry name" value="HUPs"/>
    <property type="match status" value="1"/>
</dbReference>
<dbReference type="GO" id="GO:0005829">
    <property type="term" value="C:cytosol"/>
    <property type="evidence" value="ECO:0007669"/>
    <property type="project" value="TreeGrafter"/>
</dbReference>
<dbReference type="RefSeq" id="WP_088050879.1">
    <property type="nucleotide sequence ID" value="NZ_BMJD01000001.1"/>
</dbReference>
<feature type="binding site" evidence="19">
    <location>
        <position position="295"/>
    </location>
    <ligand>
        <name>ATP</name>
        <dbReference type="ChEBI" id="CHEBI:30616"/>
    </ligand>
</feature>
<feature type="binding site" evidence="19">
    <location>
        <position position="264"/>
    </location>
    <ligand>
        <name>ATP</name>
        <dbReference type="ChEBI" id="CHEBI:30616"/>
    </ligand>
</feature>
<evidence type="ECO:0000313" key="21">
    <source>
        <dbReference type="EMBL" id="GGB27325.1"/>
    </source>
</evidence>
<evidence type="ECO:0000256" key="3">
    <source>
        <dbReference type="ARBA" id="ARBA00022490"/>
    </source>
</evidence>
<dbReference type="GO" id="GO:0140741">
    <property type="term" value="F:tRNA-uracil-4 sulfurtransferase activity"/>
    <property type="evidence" value="ECO:0007669"/>
    <property type="project" value="UniProtKB-EC"/>
</dbReference>
<keyword evidence="8 19" id="KW-0694">RNA-binding</keyword>
<comment type="caution">
    <text evidence="21">The sequence shown here is derived from an EMBL/GenBank/DDBJ whole genome shotgun (WGS) entry which is preliminary data.</text>
</comment>
<keyword evidence="5 19" id="KW-0808">Transferase</keyword>
<keyword evidence="3 19" id="KW-0963">Cytoplasm</keyword>
<dbReference type="GO" id="GO:0005524">
    <property type="term" value="F:ATP binding"/>
    <property type="evidence" value="ECO:0007669"/>
    <property type="project" value="UniProtKB-UniRule"/>
</dbReference>
<dbReference type="PANTHER" id="PTHR43209">
    <property type="entry name" value="TRNA SULFURTRANSFERASE"/>
    <property type="match status" value="1"/>
</dbReference>
<sequence>MEFDHILIRYGEMALKGKNRKKFIVKLQENIQRKLADFPDVKVTRTQGRMFVLLNGEDPVPIVAKCKEVFGIHSLSLAIKVENDETKIKDAALYALTTSENVKTFKVSVKRIDKNFPIHSQEMNQVIGTHLLVNTTRYKVDVHNPDLEVKVEIRTEATYITASIIPGLGGLPVGTSGKTLLMLSGGIDSPVAGFLAMKRGVEIEAIHFHSPPFTSERAKQKVLDLARKLTEYGNTVKVHIVPFTKVQQSIFREMPDGYAMTIMRRMMFRISEILCEKEHILSITTGESLGQVASQTMESMNAINEVTTMPILRPLIAMDKNDIIKVSRTIHTYDISIRPYEDCCTIFVPKSPKTRPGREKVNYFEGQMNITEMLEEAVRGIETVKVTNKSDTVGEFDDLF</sequence>
<feature type="binding site" evidence="19">
    <location>
        <begin position="207"/>
        <end position="208"/>
    </location>
    <ligand>
        <name>ATP</name>
        <dbReference type="ChEBI" id="CHEBI:30616"/>
    </ligand>
</feature>
<dbReference type="EMBL" id="BMJD01000001">
    <property type="protein sequence ID" value="GGB27325.1"/>
    <property type="molecule type" value="Genomic_DNA"/>
</dbReference>
<evidence type="ECO:0000256" key="15">
    <source>
        <dbReference type="ARBA" id="ARBA00071867"/>
    </source>
</evidence>
<comment type="catalytic activity">
    <reaction evidence="11 19">
        <text>[ThiS sulfur-carrier protein]-C-terminal Gly-Gly-AMP + S-sulfanyl-L-cysteinyl-[cysteine desulfurase] + AH2 = [ThiS sulfur-carrier protein]-C-terminal-Gly-aminoethanethioate + L-cysteinyl-[cysteine desulfurase] + A + AMP + 2 H(+)</text>
        <dbReference type="Rhea" id="RHEA:43340"/>
        <dbReference type="Rhea" id="RHEA-COMP:12157"/>
        <dbReference type="Rhea" id="RHEA-COMP:12158"/>
        <dbReference type="Rhea" id="RHEA-COMP:12910"/>
        <dbReference type="Rhea" id="RHEA-COMP:19908"/>
        <dbReference type="ChEBI" id="CHEBI:13193"/>
        <dbReference type="ChEBI" id="CHEBI:15378"/>
        <dbReference type="ChEBI" id="CHEBI:17499"/>
        <dbReference type="ChEBI" id="CHEBI:29950"/>
        <dbReference type="ChEBI" id="CHEBI:61963"/>
        <dbReference type="ChEBI" id="CHEBI:90618"/>
        <dbReference type="ChEBI" id="CHEBI:232372"/>
        <dbReference type="ChEBI" id="CHEBI:456215"/>
    </reaction>
</comment>
<comment type="subcellular location">
    <subcellularLocation>
        <location evidence="1 19">Cytoplasm</location>
    </subcellularLocation>
</comment>
<dbReference type="InterPro" id="IPR049962">
    <property type="entry name" value="THUMP_ThiI"/>
</dbReference>
<evidence type="ECO:0000256" key="2">
    <source>
        <dbReference type="ARBA" id="ARBA00004948"/>
    </source>
</evidence>
<dbReference type="SMART" id="SM00981">
    <property type="entry name" value="THUMP"/>
    <property type="match status" value="1"/>
</dbReference>
<dbReference type="InterPro" id="IPR054173">
    <property type="entry name" value="ThiI_fer"/>
</dbReference>
<evidence type="ECO:0000256" key="13">
    <source>
        <dbReference type="ARBA" id="ARBA00061472"/>
    </source>
</evidence>
<reference evidence="21" key="1">
    <citation type="journal article" date="2014" name="Int. J. Syst. Evol. Microbiol.">
        <title>Complete genome sequence of Corynebacterium casei LMG S-19264T (=DSM 44701T), isolated from a smear-ripened cheese.</title>
        <authorList>
            <consortium name="US DOE Joint Genome Institute (JGI-PGF)"/>
            <person name="Walter F."/>
            <person name="Albersmeier A."/>
            <person name="Kalinowski J."/>
            <person name="Ruckert C."/>
        </authorList>
    </citation>
    <scope>NUCLEOTIDE SEQUENCE</scope>
    <source>
        <strain evidence="21">CGMCC 1.15454</strain>
    </source>
</reference>
<dbReference type="Gene3D" id="3.30.2130.30">
    <property type="match status" value="1"/>
</dbReference>
<evidence type="ECO:0000313" key="22">
    <source>
        <dbReference type="Proteomes" id="UP000621492"/>
    </source>
</evidence>
<evidence type="ECO:0000256" key="7">
    <source>
        <dbReference type="ARBA" id="ARBA00022840"/>
    </source>
</evidence>
<evidence type="ECO:0000259" key="20">
    <source>
        <dbReference type="PROSITE" id="PS51165"/>
    </source>
</evidence>
<dbReference type="SUPFAM" id="SSF52402">
    <property type="entry name" value="Adenine nucleotide alpha hydrolases-like"/>
    <property type="match status" value="1"/>
</dbReference>
<evidence type="ECO:0000256" key="14">
    <source>
        <dbReference type="ARBA" id="ARBA00066827"/>
    </source>
</evidence>
<dbReference type="SUPFAM" id="SSF143437">
    <property type="entry name" value="THUMP domain-like"/>
    <property type="match status" value="1"/>
</dbReference>
<dbReference type="CDD" id="cd01712">
    <property type="entry name" value="PPase_ThiI"/>
    <property type="match status" value="1"/>
</dbReference>
<dbReference type="InterPro" id="IPR014729">
    <property type="entry name" value="Rossmann-like_a/b/a_fold"/>
</dbReference>
<keyword evidence="6 19" id="KW-0547">Nucleotide-binding</keyword>
<dbReference type="CDD" id="cd11716">
    <property type="entry name" value="THUMP_ThiI"/>
    <property type="match status" value="1"/>
</dbReference>
<evidence type="ECO:0000256" key="8">
    <source>
        <dbReference type="ARBA" id="ARBA00022884"/>
    </source>
</evidence>
<accession>A0A9W5TTJ8</accession>
<dbReference type="AlphaFoldDB" id="A0A9W5TTJ8"/>
<evidence type="ECO:0000256" key="1">
    <source>
        <dbReference type="ARBA" id="ARBA00004496"/>
    </source>
</evidence>
<dbReference type="FunFam" id="3.40.50.620:FF:000053">
    <property type="entry name" value="Probable tRNA sulfurtransferase"/>
    <property type="match status" value="1"/>
</dbReference>